<dbReference type="PANTHER" id="PTHR33705">
    <property type="entry name" value="PHOSPHOCARRIER PROTEIN HPR"/>
    <property type="match status" value="1"/>
</dbReference>
<name>A0A212QZV7_9PROT</name>
<dbReference type="Gene3D" id="3.30.1340.10">
    <property type="entry name" value="HPr-like"/>
    <property type="match status" value="1"/>
</dbReference>
<dbReference type="SUPFAM" id="SSF55594">
    <property type="entry name" value="HPr-like"/>
    <property type="match status" value="1"/>
</dbReference>
<evidence type="ECO:0000313" key="6">
    <source>
        <dbReference type="EMBL" id="SNB65226.1"/>
    </source>
</evidence>
<dbReference type="OrthoDB" id="9798965at2"/>
<dbReference type="GO" id="GO:0009401">
    <property type="term" value="P:phosphoenolpyruvate-dependent sugar phosphotransferase system"/>
    <property type="evidence" value="ECO:0007669"/>
    <property type="project" value="UniProtKB-KW"/>
</dbReference>
<dbReference type="PRINTS" id="PR00107">
    <property type="entry name" value="PHOSPHOCPHPR"/>
</dbReference>
<dbReference type="AlphaFoldDB" id="A0A212QZV7"/>
<comment type="subcellular location">
    <subcellularLocation>
        <location evidence="1">Cytoplasm</location>
    </subcellularLocation>
</comment>
<proteinExistence type="inferred from homology"/>
<dbReference type="PANTHER" id="PTHR33705:SF2">
    <property type="entry name" value="PHOSPHOCARRIER PROTEIN NPR"/>
    <property type="match status" value="1"/>
</dbReference>
<evidence type="ECO:0000256" key="2">
    <source>
        <dbReference type="ARBA" id="ARBA00010736"/>
    </source>
</evidence>
<dbReference type="InterPro" id="IPR000032">
    <property type="entry name" value="HPr-like"/>
</dbReference>
<keyword evidence="7" id="KW-1185">Reference proteome</keyword>
<keyword evidence="3" id="KW-0963">Cytoplasm</keyword>
<gene>
    <name evidence="6" type="ORF">SAMN07250955_104220</name>
</gene>
<dbReference type="InterPro" id="IPR050399">
    <property type="entry name" value="HPr"/>
</dbReference>
<feature type="domain" description="HPr" evidence="5">
    <location>
        <begin position="5"/>
        <end position="93"/>
    </location>
</feature>
<dbReference type="GO" id="GO:0005737">
    <property type="term" value="C:cytoplasm"/>
    <property type="evidence" value="ECO:0007669"/>
    <property type="project" value="UniProtKB-SubCell"/>
</dbReference>
<dbReference type="InterPro" id="IPR001020">
    <property type="entry name" value="PTS_HPr_His_P_site"/>
</dbReference>
<dbReference type="Proteomes" id="UP000197065">
    <property type="component" value="Unassembled WGS sequence"/>
</dbReference>
<keyword evidence="4" id="KW-0598">Phosphotransferase system</keyword>
<evidence type="ECO:0000256" key="3">
    <source>
        <dbReference type="ARBA" id="ARBA00022490"/>
    </source>
</evidence>
<dbReference type="Pfam" id="PF00381">
    <property type="entry name" value="PTS-HPr"/>
    <property type="match status" value="1"/>
</dbReference>
<evidence type="ECO:0000313" key="7">
    <source>
        <dbReference type="Proteomes" id="UP000197065"/>
    </source>
</evidence>
<protein>
    <submittedName>
        <fullName evidence="6">Phosphocarrier protein</fullName>
    </submittedName>
</protein>
<dbReference type="RefSeq" id="WP_088560795.1">
    <property type="nucleotide sequence ID" value="NZ_FYEH01000004.1"/>
</dbReference>
<evidence type="ECO:0000259" key="5">
    <source>
        <dbReference type="PROSITE" id="PS51350"/>
    </source>
</evidence>
<dbReference type="PROSITE" id="PS00369">
    <property type="entry name" value="PTS_HPR_HIS"/>
    <property type="match status" value="1"/>
</dbReference>
<reference evidence="6 7" key="1">
    <citation type="submission" date="2017-06" db="EMBL/GenBank/DDBJ databases">
        <authorList>
            <person name="Kim H.J."/>
            <person name="Triplett B.A."/>
        </authorList>
    </citation>
    <scope>NUCLEOTIDE SEQUENCE [LARGE SCALE GENOMIC DNA]</scope>
    <source>
        <strain evidence="6 7">B29T1</strain>
    </source>
</reference>
<dbReference type="NCBIfam" id="TIGR01003">
    <property type="entry name" value="PTS_HPr_family"/>
    <property type="match status" value="1"/>
</dbReference>
<dbReference type="EMBL" id="FYEH01000004">
    <property type="protein sequence ID" value="SNB65226.1"/>
    <property type="molecule type" value="Genomic_DNA"/>
</dbReference>
<evidence type="ECO:0000256" key="1">
    <source>
        <dbReference type="ARBA" id="ARBA00004496"/>
    </source>
</evidence>
<accession>A0A212QZV7</accession>
<sequence length="93" mass="9731">MGESTIYKDVTIVNRRGLHARAAAKFVKAADRFTSSIAVQVTDDIRASGTSILGLMMLAASTGTVIKISATGADAEQAVDTLAGLVERGFDEE</sequence>
<evidence type="ECO:0000256" key="4">
    <source>
        <dbReference type="ARBA" id="ARBA00022683"/>
    </source>
</evidence>
<comment type="similarity">
    <text evidence="2">Belongs to the HPr family.</text>
</comment>
<dbReference type="InterPro" id="IPR035895">
    <property type="entry name" value="HPr-like_sf"/>
</dbReference>
<organism evidence="6 7">
    <name type="scientific">Arboricoccus pini</name>
    <dbReference type="NCBI Taxonomy" id="1963835"/>
    <lineage>
        <taxon>Bacteria</taxon>
        <taxon>Pseudomonadati</taxon>
        <taxon>Pseudomonadota</taxon>
        <taxon>Alphaproteobacteria</taxon>
        <taxon>Geminicoccales</taxon>
        <taxon>Geminicoccaceae</taxon>
        <taxon>Arboricoccus</taxon>
    </lineage>
</organism>
<dbReference type="PROSITE" id="PS51350">
    <property type="entry name" value="PTS_HPR_DOM"/>
    <property type="match status" value="1"/>
</dbReference>